<evidence type="ECO:0000256" key="1">
    <source>
        <dbReference type="SAM" id="MobiDB-lite"/>
    </source>
</evidence>
<comment type="caution">
    <text evidence="2">The sequence shown here is derived from an EMBL/GenBank/DDBJ whole genome shotgun (WGS) entry which is preliminary data.</text>
</comment>
<proteinExistence type="predicted"/>
<evidence type="ECO:0000313" key="2">
    <source>
        <dbReference type="EMBL" id="MQL70449.1"/>
    </source>
</evidence>
<dbReference type="EMBL" id="NMUH01000068">
    <property type="protein sequence ID" value="MQL70449.1"/>
    <property type="molecule type" value="Genomic_DNA"/>
</dbReference>
<organism evidence="2 3">
    <name type="scientific">Colocasia esculenta</name>
    <name type="common">Wild taro</name>
    <name type="synonym">Arum esculentum</name>
    <dbReference type="NCBI Taxonomy" id="4460"/>
    <lineage>
        <taxon>Eukaryota</taxon>
        <taxon>Viridiplantae</taxon>
        <taxon>Streptophyta</taxon>
        <taxon>Embryophyta</taxon>
        <taxon>Tracheophyta</taxon>
        <taxon>Spermatophyta</taxon>
        <taxon>Magnoliopsida</taxon>
        <taxon>Liliopsida</taxon>
        <taxon>Araceae</taxon>
        <taxon>Aroideae</taxon>
        <taxon>Colocasieae</taxon>
        <taxon>Colocasia</taxon>
    </lineage>
</organism>
<gene>
    <name evidence="2" type="ORF">Taro_002769</name>
</gene>
<sequence>MTDQTSEEVNAEFFQEDFVEDVELTTHTGEDESEAPIYLSKGNEIEEVDPHEIKGSSGRRTDIECEGSDKEEEYTNMVHGARSGSTSVRRSSRGRGLFAAPGSGEFTPPPLRVTAAGPSSLLPPVAVGVYI</sequence>
<name>A0A843TPQ6_COLES</name>
<feature type="compositionally biased region" description="Low complexity" evidence="1">
    <location>
        <begin position="80"/>
        <end position="89"/>
    </location>
</feature>
<reference evidence="2" key="1">
    <citation type="submission" date="2017-07" db="EMBL/GenBank/DDBJ databases">
        <title>Taro Niue Genome Assembly and Annotation.</title>
        <authorList>
            <person name="Atibalentja N."/>
            <person name="Keating K."/>
            <person name="Fields C.J."/>
        </authorList>
    </citation>
    <scope>NUCLEOTIDE SEQUENCE</scope>
    <source>
        <strain evidence="2">Niue_2</strain>
        <tissue evidence="2">Leaf</tissue>
    </source>
</reference>
<protein>
    <submittedName>
        <fullName evidence="2">Uncharacterized protein</fullName>
    </submittedName>
</protein>
<evidence type="ECO:0000313" key="3">
    <source>
        <dbReference type="Proteomes" id="UP000652761"/>
    </source>
</evidence>
<feature type="compositionally biased region" description="Acidic residues" evidence="1">
    <location>
        <begin position="64"/>
        <end position="74"/>
    </location>
</feature>
<dbReference type="AlphaFoldDB" id="A0A843TPQ6"/>
<feature type="compositionally biased region" description="Basic and acidic residues" evidence="1">
    <location>
        <begin position="48"/>
        <end position="63"/>
    </location>
</feature>
<feature type="compositionally biased region" description="Acidic residues" evidence="1">
    <location>
        <begin position="1"/>
        <end position="23"/>
    </location>
</feature>
<accession>A0A843TPQ6</accession>
<dbReference type="Proteomes" id="UP000652761">
    <property type="component" value="Unassembled WGS sequence"/>
</dbReference>
<feature type="region of interest" description="Disordered" evidence="1">
    <location>
        <begin position="1"/>
        <end position="111"/>
    </location>
</feature>
<keyword evidence="3" id="KW-1185">Reference proteome</keyword>